<accession>A0A2U3NJ24</accession>
<gene>
    <name evidence="2" type="ORF">MTAB308_4962</name>
</gene>
<dbReference type="InterPro" id="IPR016040">
    <property type="entry name" value="NAD(P)-bd_dom"/>
</dbReference>
<dbReference type="PANTHER" id="PTHR43355">
    <property type="entry name" value="FLAVIN REDUCTASE (NADPH)"/>
    <property type="match status" value="1"/>
</dbReference>
<reference evidence="2 3" key="1">
    <citation type="submission" date="2017-01" db="EMBL/GenBank/DDBJ databases">
        <authorList>
            <consortium name="Urmite Genomes"/>
        </authorList>
    </citation>
    <scope>NUCLEOTIDE SEQUENCE [LARGE SCALE GENOMIC DNA]</scope>
    <source>
        <strain evidence="2 3">AB308</strain>
    </source>
</reference>
<dbReference type="OrthoDB" id="3763081at2"/>
<dbReference type="Gene3D" id="3.40.50.720">
    <property type="entry name" value="NAD(P)-binding Rossmann-like Domain"/>
    <property type="match status" value="1"/>
</dbReference>
<dbReference type="InterPro" id="IPR051606">
    <property type="entry name" value="Polyketide_Oxido-like"/>
</dbReference>
<dbReference type="EMBL" id="FTRV01000016">
    <property type="protein sequence ID" value="SPM31444.1"/>
    <property type="molecule type" value="Genomic_DNA"/>
</dbReference>
<dbReference type="RefSeq" id="WP_077103050.1">
    <property type="nucleotide sequence ID" value="NZ_LT717701.1"/>
</dbReference>
<keyword evidence="3" id="KW-1185">Reference proteome</keyword>
<protein>
    <submittedName>
        <fullName evidence="2">Uncharacterized conserved protein YbjT, contains NAD(P)-binding and DUF2867 domains</fullName>
    </submittedName>
</protein>
<evidence type="ECO:0000313" key="3">
    <source>
        <dbReference type="Proteomes" id="UP000241595"/>
    </source>
</evidence>
<dbReference type="SUPFAM" id="SSF51735">
    <property type="entry name" value="NAD(P)-binding Rossmann-fold domains"/>
    <property type="match status" value="1"/>
</dbReference>
<feature type="domain" description="NAD(P)-binding" evidence="1">
    <location>
        <begin position="7"/>
        <end position="199"/>
    </location>
</feature>
<dbReference type="GO" id="GO:0042602">
    <property type="term" value="F:riboflavin reductase (NADPH) activity"/>
    <property type="evidence" value="ECO:0007669"/>
    <property type="project" value="TreeGrafter"/>
</dbReference>
<evidence type="ECO:0000259" key="1">
    <source>
        <dbReference type="Pfam" id="PF13460"/>
    </source>
</evidence>
<proteinExistence type="predicted"/>
<dbReference type="Proteomes" id="UP000241595">
    <property type="component" value="Unassembled WGS sequence"/>
</dbReference>
<evidence type="ECO:0000313" key="2">
    <source>
        <dbReference type="EMBL" id="SPM31444.1"/>
    </source>
</evidence>
<organism evidence="2 3">
    <name type="scientific">Mycobacterium terramassiliense</name>
    <dbReference type="NCBI Taxonomy" id="1841859"/>
    <lineage>
        <taxon>Bacteria</taxon>
        <taxon>Bacillati</taxon>
        <taxon>Actinomycetota</taxon>
        <taxon>Actinomycetes</taxon>
        <taxon>Mycobacteriales</taxon>
        <taxon>Mycobacteriaceae</taxon>
        <taxon>Mycobacterium</taxon>
    </lineage>
</organism>
<dbReference type="Pfam" id="PF13460">
    <property type="entry name" value="NAD_binding_10"/>
    <property type="match status" value="1"/>
</dbReference>
<dbReference type="GO" id="GO:0004074">
    <property type="term" value="F:biliverdin reductase [NAD(P)H] activity"/>
    <property type="evidence" value="ECO:0007669"/>
    <property type="project" value="TreeGrafter"/>
</dbReference>
<name>A0A2U3NJ24_9MYCO</name>
<dbReference type="PANTHER" id="PTHR43355:SF2">
    <property type="entry name" value="FLAVIN REDUCTASE (NADPH)"/>
    <property type="match status" value="1"/>
</dbReference>
<dbReference type="AlphaFoldDB" id="A0A2U3NJ24"/>
<dbReference type="STRING" id="1841859.GCA_900157385_04965"/>
<sequence>MHIVIFGANGSTGRLLTRRVLDSGHSAVAVTRRPDEFPGTDPGLRVVGADVRRGGLAGIVAGADAVLSTLGVPFTRGPVDTYSVGTRNIVNAMREAAANRLVVVSSTGAHPARGRRHTPAALRLFEPIIARTIGKTVYDDIRRMEAVVRESGLAWTIVRPSGLFDLPRVTNYVAGEVEPVGAFTARIDLADYLVKIVQDGAAHRKTVVVSTTEHTPTVWEMIRREAFQGDAEPRSANNRTAAGNI</sequence>
<dbReference type="InterPro" id="IPR036291">
    <property type="entry name" value="NAD(P)-bd_dom_sf"/>
</dbReference>